<evidence type="ECO:0000256" key="7">
    <source>
        <dbReference type="SAM" id="Coils"/>
    </source>
</evidence>
<evidence type="ECO:0000313" key="10">
    <source>
        <dbReference type="Proteomes" id="UP001295423"/>
    </source>
</evidence>
<dbReference type="GO" id="GO:0005789">
    <property type="term" value="C:endoplasmic reticulum membrane"/>
    <property type="evidence" value="ECO:0007669"/>
    <property type="project" value="TreeGrafter"/>
</dbReference>
<dbReference type="Gene3D" id="1.20.5.110">
    <property type="match status" value="1"/>
</dbReference>
<evidence type="ECO:0000313" key="9">
    <source>
        <dbReference type="EMBL" id="CAJ1954391.1"/>
    </source>
</evidence>
<dbReference type="GO" id="GO:0006906">
    <property type="term" value="P:vesicle fusion"/>
    <property type="evidence" value="ECO:0007669"/>
    <property type="project" value="TreeGrafter"/>
</dbReference>
<sequence>MPSRFDETLEKFRDLIMQIEVRYHEEENASDLLKKCRKLMTKLESETMNAEDASQEQEYIDTVLACKMQLQSYSLINDQRDELFVGANTTPQTPAARRDGPPSSSDPLSRQNDMVRNALQTMRETEEIGEEIGQELHRNRERLQNTKGNVTRIQDMTGQANNMLTSMIKRSKRWF</sequence>
<feature type="compositionally biased region" description="Polar residues" evidence="8">
    <location>
        <begin position="102"/>
        <end position="112"/>
    </location>
</feature>
<gene>
    <name evidence="9" type="ORF">CYCCA115_LOCUS14983</name>
</gene>
<dbReference type="GO" id="GO:0000149">
    <property type="term" value="F:SNARE binding"/>
    <property type="evidence" value="ECO:0007669"/>
    <property type="project" value="TreeGrafter"/>
</dbReference>
<dbReference type="GO" id="GO:0031201">
    <property type="term" value="C:SNARE complex"/>
    <property type="evidence" value="ECO:0007669"/>
    <property type="project" value="TreeGrafter"/>
</dbReference>
<evidence type="ECO:0008006" key="11">
    <source>
        <dbReference type="Google" id="ProtNLM"/>
    </source>
</evidence>
<comment type="subcellular location">
    <subcellularLocation>
        <location evidence="1">Membrane</location>
        <topology evidence="1">Single-pass type IV membrane protein</topology>
    </subcellularLocation>
</comment>
<reference evidence="9" key="1">
    <citation type="submission" date="2023-08" db="EMBL/GenBank/DDBJ databases">
        <authorList>
            <person name="Audoor S."/>
            <person name="Bilcke G."/>
        </authorList>
    </citation>
    <scope>NUCLEOTIDE SEQUENCE</scope>
</reference>
<keyword evidence="4" id="KW-0653">Protein transport</keyword>
<dbReference type="GO" id="GO:0005484">
    <property type="term" value="F:SNAP receptor activity"/>
    <property type="evidence" value="ECO:0007669"/>
    <property type="project" value="TreeGrafter"/>
</dbReference>
<organism evidence="9 10">
    <name type="scientific">Cylindrotheca closterium</name>
    <dbReference type="NCBI Taxonomy" id="2856"/>
    <lineage>
        <taxon>Eukaryota</taxon>
        <taxon>Sar</taxon>
        <taxon>Stramenopiles</taxon>
        <taxon>Ochrophyta</taxon>
        <taxon>Bacillariophyta</taxon>
        <taxon>Bacillariophyceae</taxon>
        <taxon>Bacillariophycidae</taxon>
        <taxon>Bacillariales</taxon>
        <taxon>Bacillariaceae</taxon>
        <taxon>Cylindrotheca</taxon>
    </lineage>
</organism>
<protein>
    <recommendedName>
        <fullName evidence="11">t-SNARE coiled-coil homology domain-containing protein</fullName>
    </recommendedName>
</protein>
<feature type="coiled-coil region" evidence="7">
    <location>
        <begin position="9"/>
        <end position="56"/>
    </location>
</feature>
<evidence type="ECO:0000256" key="2">
    <source>
        <dbReference type="ARBA" id="ARBA00022448"/>
    </source>
</evidence>
<dbReference type="EMBL" id="CAKOGP040001869">
    <property type="protein sequence ID" value="CAJ1954391.1"/>
    <property type="molecule type" value="Genomic_DNA"/>
</dbReference>
<evidence type="ECO:0000256" key="3">
    <source>
        <dbReference type="ARBA" id="ARBA00022692"/>
    </source>
</evidence>
<keyword evidence="6" id="KW-0472">Membrane</keyword>
<dbReference type="GO" id="GO:0005794">
    <property type="term" value="C:Golgi apparatus"/>
    <property type="evidence" value="ECO:0007669"/>
    <property type="project" value="TreeGrafter"/>
</dbReference>
<evidence type="ECO:0000256" key="6">
    <source>
        <dbReference type="ARBA" id="ARBA00023136"/>
    </source>
</evidence>
<comment type="caution">
    <text evidence="9">The sequence shown here is derived from an EMBL/GenBank/DDBJ whole genome shotgun (WGS) entry which is preliminary data.</text>
</comment>
<evidence type="ECO:0000256" key="1">
    <source>
        <dbReference type="ARBA" id="ARBA00004211"/>
    </source>
</evidence>
<keyword evidence="10" id="KW-1185">Reference proteome</keyword>
<name>A0AAD2FWQ9_9STRA</name>
<dbReference type="PANTHER" id="PTHR21230:SF26">
    <property type="entry name" value="VESICLE TRANSPORT THROUGH INTERACTION WITH T-SNARES HOMOLOG 1A"/>
    <property type="match status" value="1"/>
</dbReference>
<evidence type="ECO:0000256" key="4">
    <source>
        <dbReference type="ARBA" id="ARBA00022927"/>
    </source>
</evidence>
<dbReference type="GO" id="GO:0012507">
    <property type="term" value="C:ER to Golgi transport vesicle membrane"/>
    <property type="evidence" value="ECO:0007669"/>
    <property type="project" value="TreeGrafter"/>
</dbReference>
<dbReference type="GO" id="GO:0031902">
    <property type="term" value="C:late endosome membrane"/>
    <property type="evidence" value="ECO:0007669"/>
    <property type="project" value="TreeGrafter"/>
</dbReference>
<proteinExistence type="predicted"/>
<dbReference type="PANTHER" id="PTHR21230">
    <property type="entry name" value="VESICLE TRANSPORT V-SNARE PROTEIN VTI1-RELATED"/>
    <property type="match status" value="1"/>
</dbReference>
<keyword evidence="3" id="KW-0812">Transmembrane</keyword>
<dbReference type="Proteomes" id="UP001295423">
    <property type="component" value="Unassembled WGS sequence"/>
</dbReference>
<keyword evidence="7" id="KW-0175">Coiled coil</keyword>
<dbReference type="Pfam" id="PF12352">
    <property type="entry name" value="V-SNARE_C"/>
    <property type="match status" value="1"/>
</dbReference>
<evidence type="ECO:0000256" key="5">
    <source>
        <dbReference type="ARBA" id="ARBA00022989"/>
    </source>
</evidence>
<feature type="region of interest" description="Disordered" evidence="8">
    <location>
        <begin position="89"/>
        <end position="112"/>
    </location>
</feature>
<keyword evidence="5" id="KW-1133">Transmembrane helix</keyword>
<dbReference type="GO" id="GO:0015031">
    <property type="term" value="P:protein transport"/>
    <property type="evidence" value="ECO:0007669"/>
    <property type="project" value="UniProtKB-KW"/>
</dbReference>
<dbReference type="AlphaFoldDB" id="A0AAD2FWQ9"/>
<evidence type="ECO:0000256" key="8">
    <source>
        <dbReference type="SAM" id="MobiDB-lite"/>
    </source>
</evidence>
<accession>A0AAD2FWQ9</accession>
<dbReference type="SUPFAM" id="SSF58038">
    <property type="entry name" value="SNARE fusion complex"/>
    <property type="match status" value="1"/>
</dbReference>
<keyword evidence="2" id="KW-0813">Transport</keyword>